<proteinExistence type="predicted"/>
<comment type="caution">
    <text evidence="2">The sequence shown here is derived from an EMBL/GenBank/DDBJ whole genome shotgun (WGS) entry which is preliminary data.</text>
</comment>
<evidence type="ECO:0000256" key="1">
    <source>
        <dbReference type="SAM" id="MobiDB-lite"/>
    </source>
</evidence>
<sequence>MRPPPPHTTIDPGEAESSRQPQPAESGGEKEWWLSYGRSASTLRDVTIKVLSQTSSSSGCERN</sequence>
<dbReference type="Proteomes" id="UP000652761">
    <property type="component" value="Unassembled WGS sequence"/>
</dbReference>
<keyword evidence="3" id="KW-1185">Reference proteome</keyword>
<feature type="region of interest" description="Disordered" evidence="1">
    <location>
        <begin position="1"/>
        <end position="32"/>
    </location>
</feature>
<evidence type="ECO:0000313" key="2">
    <source>
        <dbReference type="EMBL" id="MQL72168.1"/>
    </source>
</evidence>
<organism evidence="2 3">
    <name type="scientific">Colocasia esculenta</name>
    <name type="common">Wild taro</name>
    <name type="synonym">Arum esculentum</name>
    <dbReference type="NCBI Taxonomy" id="4460"/>
    <lineage>
        <taxon>Eukaryota</taxon>
        <taxon>Viridiplantae</taxon>
        <taxon>Streptophyta</taxon>
        <taxon>Embryophyta</taxon>
        <taxon>Tracheophyta</taxon>
        <taxon>Spermatophyta</taxon>
        <taxon>Magnoliopsida</taxon>
        <taxon>Liliopsida</taxon>
        <taxon>Araceae</taxon>
        <taxon>Aroideae</taxon>
        <taxon>Colocasieae</taxon>
        <taxon>Colocasia</taxon>
    </lineage>
</organism>
<evidence type="ECO:0000313" key="3">
    <source>
        <dbReference type="Proteomes" id="UP000652761"/>
    </source>
</evidence>
<name>A0A843TK92_COLES</name>
<dbReference type="EMBL" id="NMUH01000122">
    <property type="protein sequence ID" value="MQL72168.1"/>
    <property type="molecule type" value="Genomic_DNA"/>
</dbReference>
<gene>
    <name evidence="2" type="ORF">Taro_004514</name>
</gene>
<accession>A0A843TK92</accession>
<dbReference type="AlphaFoldDB" id="A0A843TK92"/>
<dbReference type="OrthoDB" id="912796at2759"/>
<protein>
    <submittedName>
        <fullName evidence="2">Uncharacterized protein</fullName>
    </submittedName>
</protein>
<reference evidence="2" key="1">
    <citation type="submission" date="2017-07" db="EMBL/GenBank/DDBJ databases">
        <title>Taro Niue Genome Assembly and Annotation.</title>
        <authorList>
            <person name="Atibalentja N."/>
            <person name="Keating K."/>
            <person name="Fields C.J."/>
        </authorList>
    </citation>
    <scope>NUCLEOTIDE SEQUENCE</scope>
    <source>
        <strain evidence="2">Niue_2</strain>
        <tissue evidence="2">Leaf</tissue>
    </source>
</reference>